<dbReference type="PRINTS" id="PR00463">
    <property type="entry name" value="EP450I"/>
</dbReference>
<evidence type="ECO:0000313" key="5">
    <source>
        <dbReference type="Proteomes" id="UP000631114"/>
    </source>
</evidence>
<evidence type="ECO:0000256" key="2">
    <source>
        <dbReference type="PIRSR" id="PIRSR602401-1"/>
    </source>
</evidence>
<dbReference type="GO" id="GO:0009507">
    <property type="term" value="C:chloroplast"/>
    <property type="evidence" value="ECO:0007669"/>
    <property type="project" value="TreeGrafter"/>
</dbReference>
<accession>A0A835HUP8</accession>
<reference evidence="4 5" key="1">
    <citation type="submission" date="2020-10" db="EMBL/GenBank/DDBJ databases">
        <title>The Coptis chinensis genome and diversification of protoberbering-type alkaloids.</title>
        <authorList>
            <person name="Wang B."/>
            <person name="Shu S."/>
            <person name="Song C."/>
            <person name="Liu Y."/>
        </authorList>
    </citation>
    <scope>NUCLEOTIDE SEQUENCE [LARGE SCALE GENOMIC DNA]</scope>
    <source>
        <strain evidence="4">HL-2020</strain>
        <tissue evidence="4">Leaf</tissue>
    </source>
</reference>
<keyword evidence="3" id="KW-0503">Monooxygenase</keyword>
<keyword evidence="3" id="KW-0560">Oxidoreductase</keyword>
<dbReference type="InterPro" id="IPR017972">
    <property type="entry name" value="Cyt_P450_CS"/>
</dbReference>
<evidence type="ECO:0000256" key="1">
    <source>
        <dbReference type="ARBA" id="ARBA00010617"/>
    </source>
</evidence>
<dbReference type="GO" id="GO:0010291">
    <property type="term" value="F:beta-carotene 3-hydroxylase activity"/>
    <property type="evidence" value="ECO:0007669"/>
    <property type="project" value="TreeGrafter"/>
</dbReference>
<dbReference type="PROSITE" id="PS00086">
    <property type="entry name" value="CYTOCHROME_P450"/>
    <property type="match status" value="1"/>
</dbReference>
<dbReference type="GO" id="GO:0016705">
    <property type="term" value="F:oxidoreductase activity, acting on paired donors, with incorporation or reduction of molecular oxygen"/>
    <property type="evidence" value="ECO:0007669"/>
    <property type="project" value="InterPro"/>
</dbReference>
<keyword evidence="2 3" id="KW-0349">Heme</keyword>
<dbReference type="SUPFAM" id="SSF48264">
    <property type="entry name" value="Cytochrome P450"/>
    <property type="match status" value="1"/>
</dbReference>
<dbReference type="GO" id="GO:0016123">
    <property type="term" value="P:xanthophyll biosynthetic process"/>
    <property type="evidence" value="ECO:0007669"/>
    <property type="project" value="TreeGrafter"/>
</dbReference>
<dbReference type="PANTHER" id="PTHR24291:SF171">
    <property type="entry name" value="PROTEIN LUTEIN DEFICIENT 5, CHLOROPLASTIC"/>
    <property type="match status" value="1"/>
</dbReference>
<comment type="cofactor">
    <cofactor evidence="2">
        <name>heme</name>
        <dbReference type="ChEBI" id="CHEBI:30413"/>
    </cofactor>
</comment>
<gene>
    <name evidence="4" type="ORF">IFM89_025028</name>
</gene>
<keyword evidence="5" id="KW-1185">Reference proteome</keyword>
<comment type="similarity">
    <text evidence="1 3">Belongs to the cytochrome P450 family.</text>
</comment>
<dbReference type="InterPro" id="IPR002401">
    <property type="entry name" value="Cyt_P450_E_grp-I"/>
</dbReference>
<dbReference type="GO" id="GO:0005506">
    <property type="term" value="F:iron ion binding"/>
    <property type="evidence" value="ECO:0007669"/>
    <property type="project" value="InterPro"/>
</dbReference>
<dbReference type="AlphaFoldDB" id="A0A835HUP8"/>
<sequence>MAASASLLQLPSLSPRSLQLNSRLNNIFKPNSLALAFPKPNNGFPRCSFIACASNNGRESEDGVKSVECLVEEKKRAELAARIASGEFTVEQSGFLPQLKSILSKFGVPKEFLDILPGSLRDYPEVPQAKGALSSLRGEPFFIPLYELFLTYGGIFRLSFGPKFELKGNPGRNFRFCYGEGPDPSRWRSMACSTKGYCPSIASEVCSSYDWPFGRATDRLCKKLDAAASDGEDVEMESLFSRLTLDIIGNALFNYEFDSLSNDTGIVEAVYTVLREAEDRSVSPIPVWDIPVWKDISPRQRKVTASLKLINDTLNDLIAICKRMVEEEELQFHEEYINEKDPSILHFLLASGDDVSSKQLRDDLMTMLIAGHETSAAVLTWTFYLLSKEPGVMAKLQDEVDSVLGDRFPTVEDMKNLKYTTRVINESLRLYPQPPVLIRRSLEDDVLGQYPIRRGEDIFISVWNLHHCPNRWIDAEKFNPERWPIDGPNPNEVNQNFSYLPFGGGPRKCVGDMFATFENIVAITMLVRRFNFQLALGAPLVGMTTGATIHTTEGLKMTVTRRMITPIIPKLEKKFREVDGEKALKTPPTVLASMSTYDGDQ</sequence>
<comment type="caution">
    <text evidence="4">The sequence shown here is derived from an EMBL/GenBank/DDBJ whole genome shotgun (WGS) entry which is preliminary data.</text>
</comment>
<dbReference type="PANTHER" id="PTHR24291">
    <property type="entry name" value="CYTOCHROME P450 FAMILY 4"/>
    <property type="match status" value="1"/>
</dbReference>
<dbReference type="Proteomes" id="UP000631114">
    <property type="component" value="Unassembled WGS sequence"/>
</dbReference>
<dbReference type="EMBL" id="JADFTS010000005">
    <property type="protein sequence ID" value="KAF9606360.1"/>
    <property type="molecule type" value="Genomic_DNA"/>
</dbReference>
<protein>
    <recommendedName>
        <fullName evidence="6">Cytochrome P450</fullName>
    </recommendedName>
</protein>
<keyword evidence="2 3" id="KW-0408">Iron</keyword>
<dbReference type="GO" id="GO:0020037">
    <property type="term" value="F:heme binding"/>
    <property type="evidence" value="ECO:0007669"/>
    <property type="project" value="InterPro"/>
</dbReference>
<keyword evidence="2 3" id="KW-0479">Metal-binding</keyword>
<evidence type="ECO:0000256" key="3">
    <source>
        <dbReference type="RuleBase" id="RU000461"/>
    </source>
</evidence>
<dbReference type="InterPro" id="IPR050196">
    <property type="entry name" value="Cytochrome_P450_Monoox"/>
</dbReference>
<dbReference type="OrthoDB" id="1470350at2759"/>
<dbReference type="GO" id="GO:0044550">
    <property type="term" value="P:secondary metabolite biosynthetic process"/>
    <property type="evidence" value="ECO:0007669"/>
    <property type="project" value="UniProtKB-ARBA"/>
</dbReference>
<proteinExistence type="inferred from homology"/>
<evidence type="ECO:0000313" key="4">
    <source>
        <dbReference type="EMBL" id="KAF9606360.1"/>
    </source>
</evidence>
<organism evidence="4 5">
    <name type="scientific">Coptis chinensis</name>
    <dbReference type="NCBI Taxonomy" id="261450"/>
    <lineage>
        <taxon>Eukaryota</taxon>
        <taxon>Viridiplantae</taxon>
        <taxon>Streptophyta</taxon>
        <taxon>Embryophyta</taxon>
        <taxon>Tracheophyta</taxon>
        <taxon>Spermatophyta</taxon>
        <taxon>Magnoliopsida</taxon>
        <taxon>Ranunculales</taxon>
        <taxon>Ranunculaceae</taxon>
        <taxon>Coptidoideae</taxon>
        <taxon>Coptis</taxon>
    </lineage>
</organism>
<dbReference type="InterPro" id="IPR001128">
    <property type="entry name" value="Cyt_P450"/>
</dbReference>
<name>A0A835HUP8_9MAGN</name>
<dbReference type="InterPro" id="IPR036396">
    <property type="entry name" value="Cyt_P450_sf"/>
</dbReference>
<dbReference type="PRINTS" id="PR00385">
    <property type="entry name" value="P450"/>
</dbReference>
<dbReference type="Pfam" id="PF00067">
    <property type="entry name" value="p450"/>
    <property type="match status" value="1"/>
</dbReference>
<dbReference type="Gene3D" id="1.10.630.10">
    <property type="entry name" value="Cytochrome P450"/>
    <property type="match status" value="1"/>
</dbReference>
<feature type="binding site" description="axial binding residue" evidence="2">
    <location>
        <position position="509"/>
    </location>
    <ligand>
        <name>heme</name>
        <dbReference type="ChEBI" id="CHEBI:30413"/>
    </ligand>
    <ligandPart>
        <name>Fe</name>
        <dbReference type="ChEBI" id="CHEBI:18248"/>
    </ligandPart>
</feature>
<evidence type="ECO:0008006" key="6">
    <source>
        <dbReference type="Google" id="ProtNLM"/>
    </source>
</evidence>